<evidence type="ECO:0000313" key="1">
    <source>
        <dbReference type="EMBL" id="KAK7300999.1"/>
    </source>
</evidence>
<evidence type="ECO:0000313" key="2">
    <source>
        <dbReference type="Proteomes" id="UP001359559"/>
    </source>
</evidence>
<sequence>MPPLLFWLVKEACRIDLLDMLIRMYNNIYYICAYVVIAECCNLVVTSCRGYVPPSMACIRKVNEVFSLHHHSGSVVEDYWLFCIMNSESN</sequence>
<dbReference type="AlphaFoldDB" id="A0AAN9JPC4"/>
<proteinExistence type="predicted"/>
<organism evidence="1 2">
    <name type="scientific">Clitoria ternatea</name>
    <name type="common">Butterfly pea</name>
    <dbReference type="NCBI Taxonomy" id="43366"/>
    <lineage>
        <taxon>Eukaryota</taxon>
        <taxon>Viridiplantae</taxon>
        <taxon>Streptophyta</taxon>
        <taxon>Embryophyta</taxon>
        <taxon>Tracheophyta</taxon>
        <taxon>Spermatophyta</taxon>
        <taxon>Magnoliopsida</taxon>
        <taxon>eudicotyledons</taxon>
        <taxon>Gunneridae</taxon>
        <taxon>Pentapetalae</taxon>
        <taxon>rosids</taxon>
        <taxon>fabids</taxon>
        <taxon>Fabales</taxon>
        <taxon>Fabaceae</taxon>
        <taxon>Papilionoideae</taxon>
        <taxon>50 kb inversion clade</taxon>
        <taxon>NPAAA clade</taxon>
        <taxon>indigoferoid/millettioid clade</taxon>
        <taxon>Phaseoleae</taxon>
        <taxon>Clitoria</taxon>
    </lineage>
</organism>
<comment type="caution">
    <text evidence="1">The sequence shown here is derived from an EMBL/GenBank/DDBJ whole genome shotgun (WGS) entry which is preliminary data.</text>
</comment>
<name>A0AAN9JPC4_CLITE</name>
<dbReference type="EMBL" id="JAYKXN010000003">
    <property type="protein sequence ID" value="KAK7300999.1"/>
    <property type="molecule type" value="Genomic_DNA"/>
</dbReference>
<protein>
    <submittedName>
        <fullName evidence="1">Uncharacterized protein</fullName>
    </submittedName>
</protein>
<dbReference type="Proteomes" id="UP001359559">
    <property type="component" value="Unassembled WGS sequence"/>
</dbReference>
<keyword evidence="2" id="KW-1185">Reference proteome</keyword>
<gene>
    <name evidence="1" type="ORF">RJT34_11853</name>
</gene>
<reference evidence="1 2" key="1">
    <citation type="submission" date="2024-01" db="EMBL/GenBank/DDBJ databases">
        <title>The genomes of 5 underutilized Papilionoideae crops provide insights into root nodulation and disease resistance.</title>
        <authorList>
            <person name="Yuan L."/>
        </authorList>
    </citation>
    <scope>NUCLEOTIDE SEQUENCE [LARGE SCALE GENOMIC DNA]</scope>
    <source>
        <strain evidence="1">LY-2023</strain>
        <tissue evidence="1">Leaf</tissue>
    </source>
</reference>
<accession>A0AAN9JPC4</accession>